<dbReference type="VEuPathDB" id="FungiDB:jhhlp_002691"/>
<sequence>MQIPLVAAAVPTVIMKPSNTVASAVLAGASIASAGKGTVGLCGSMAYADGGIYCRENAVGACTTDLGDFPAKNKWDLQILWTDDKSVHLIKQSEKDPHTYIQFKDKLYIDASRGAKAPIGFTPDNSTLLEGETSWAWSGAYGFIIWSPTDNPQDGLADGGLVTGQGVEWLDVPGYRGLKRAHWNVDKFDETRRTGKDSGGSFGMCYGDYSSTIIQGDHP</sequence>
<evidence type="ECO:0000313" key="2">
    <source>
        <dbReference type="Proteomes" id="UP000233524"/>
    </source>
</evidence>
<dbReference type="Proteomes" id="UP000233524">
    <property type="component" value="Unassembled WGS sequence"/>
</dbReference>
<organism evidence="1 2">
    <name type="scientific">Lomentospora prolificans</name>
    <dbReference type="NCBI Taxonomy" id="41688"/>
    <lineage>
        <taxon>Eukaryota</taxon>
        <taxon>Fungi</taxon>
        <taxon>Dikarya</taxon>
        <taxon>Ascomycota</taxon>
        <taxon>Pezizomycotina</taxon>
        <taxon>Sordariomycetes</taxon>
        <taxon>Hypocreomycetidae</taxon>
        <taxon>Microascales</taxon>
        <taxon>Microascaceae</taxon>
        <taxon>Lomentospora</taxon>
    </lineage>
</organism>
<protein>
    <submittedName>
        <fullName evidence="1">Uncharacterized protein</fullName>
    </submittedName>
</protein>
<dbReference type="InParanoid" id="A0A2N3NER6"/>
<reference evidence="1 2" key="1">
    <citation type="journal article" date="2017" name="G3 (Bethesda)">
        <title>First Draft Genome Sequence of the Pathogenic Fungus Lomentospora prolificans (Formerly Scedosporium prolificans).</title>
        <authorList>
            <person name="Luo R."/>
            <person name="Zimin A."/>
            <person name="Workman R."/>
            <person name="Fan Y."/>
            <person name="Pertea G."/>
            <person name="Grossman N."/>
            <person name="Wear M.P."/>
            <person name="Jia B."/>
            <person name="Miller H."/>
            <person name="Casadevall A."/>
            <person name="Timp W."/>
            <person name="Zhang S.X."/>
            <person name="Salzberg S.L."/>
        </authorList>
    </citation>
    <scope>NUCLEOTIDE SEQUENCE [LARGE SCALE GENOMIC DNA]</scope>
    <source>
        <strain evidence="1 2">JHH-5317</strain>
    </source>
</reference>
<dbReference type="OrthoDB" id="5199392at2759"/>
<gene>
    <name evidence="1" type="ORF">jhhlp_002691</name>
</gene>
<evidence type="ECO:0000313" key="1">
    <source>
        <dbReference type="EMBL" id="PKS10933.1"/>
    </source>
</evidence>
<dbReference type="EMBL" id="NLAX01000008">
    <property type="protein sequence ID" value="PKS10933.1"/>
    <property type="molecule type" value="Genomic_DNA"/>
</dbReference>
<comment type="caution">
    <text evidence="1">The sequence shown here is derived from an EMBL/GenBank/DDBJ whole genome shotgun (WGS) entry which is preliminary data.</text>
</comment>
<dbReference type="AlphaFoldDB" id="A0A2N3NER6"/>
<name>A0A2N3NER6_9PEZI</name>
<proteinExistence type="predicted"/>
<accession>A0A2N3NER6</accession>
<keyword evidence="2" id="KW-1185">Reference proteome</keyword>